<feature type="compositionally biased region" description="Low complexity" evidence="1">
    <location>
        <begin position="53"/>
        <end position="69"/>
    </location>
</feature>
<reference evidence="3" key="1">
    <citation type="journal article" date="2014" name="Proc. Natl. Acad. Sci. U.S.A.">
        <title>Extensive sampling of basidiomycete genomes demonstrates inadequacy of the white-rot/brown-rot paradigm for wood decay fungi.</title>
        <authorList>
            <person name="Riley R."/>
            <person name="Salamov A.A."/>
            <person name="Brown D.W."/>
            <person name="Nagy L.G."/>
            <person name="Floudas D."/>
            <person name="Held B.W."/>
            <person name="Levasseur A."/>
            <person name="Lombard V."/>
            <person name="Morin E."/>
            <person name="Otillar R."/>
            <person name="Lindquist E.A."/>
            <person name="Sun H."/>
            <person name="LaButti K.M."/>
            <person name="Schmutz J."/>
            <person name="Jabbour D."/>
            <person name="Luo H."/>
            <person name="Baker S.E."/>
            <person name="Pisabarro A.G."/>
            <person name="Walton J.D."/>
            <person name="Blanchette R.A."/>
            <person name="Henrissat B."/>
            <person name="Martin F."/>
            <person name="Cullen D."/>
            <person name="Hibbett D.S."/>
            <person name="Grigoriev I.V."/>
        </authorList>
    </citation>
    <scope>NUCLEOTIDE SEQUENCE [LARGE SCALE GENOMIC DNA]</scope>
    <source>
        <strain evidence="3">FD-172 SS1</strain>
    </source>
</reference>
<accession>A0A067MWD1</accession>
<dbReference type="HOGENOM" id="CLU_2775601_0_0_1"/>
<keyword evidence="3" id="KW-1185">Reference proteome</keyword>
<dbReference type="InParanoid" id="A0A067MWD1"/>
<dbReference type="EMBL" id="KL198028">
    <property type="protein sequence ID" value="KDQ16197.1"/>
    <property type="molecule type" value="Genomic_DNA"/>
</dbReference>
<organism evidence="2 3">
    <name type="scientific">Botryobasidium botryosum (strain FD-172 SS1)</name>
    <dbReference type="NCBI Taxonomy" id="930990"/>
    <lineage>
        <taxon>Eukaryota</taxon>
        <taxon>Fungi</taxon>
        <taxon>Dikarya</taxon>
        <taxon>Basidiomycota</taxon>
        <taxon>Agaricomycotina</taxon>
        <taxon>Agaricomycetes</taxon>
        <taxon>Cantharellales</taxon>
        <taxon>Botryobasidiaceae</taxon>
        <taxon>Botryobasidium</taxon>
    </lineage>
</organism>
<protein>
    <submittedName>
        <fullName evidence="2">Uncharacterized protein</fullName>
    </submittedName>
</protein>
<gene>
    <name evidence="2" type="ORF">BOTBODRAFT_256802</name>
</gene>
<name>A0A067MWD1_BOTB1</name>
<feature type="region of interest" description="Disordered" evidence="1">
    <location>
        <begin position="45"/>
        <end position="69"/>
    </location>
</feature>
<sequence length="69" mass="6969">MVSRPEAEEALRAMRWAVAERWVVSGGSVQGGADDTSAGAALVIDETPGTGDSTACTRSTARTSTAGKG</sequence>
<dbReference type="AlphaFoldDB" id="A0A067MWD1"/>
<dbReference type="Proteomes" id="UP000027195">
    <property type="component" value="Unassembled WGS sequence"/>
</dbReference>
<evidence type="ECO:0000313" key="3">
    <source>
        <dbReference type="Proteomes" id="UP000027195"/>
    </source>
</evidence>
<proteinExistence type="predicted"/>
<evidence type="ECO:0000256" key="1">
    <source>
        <dbReference type="SAM" id="MobiDB-lite"/>
    </source>
</evidence>
<evidence type="ECO:0000313" key="2">
    <source>
        <dbReference type="EMBL" id="KDQ16197.1"/>
    </source>
</evidence>